<evidence type="ECO:0000313" key="5">
    <source>
        <dbReference type="EMBL" id="KIZ06948.1"/>
    </source>
</evidence>
<dbReference type="Gene3D" id="3.90.190.10">
    <property type="entry name" value="Protein tyrosine phosphatase superfamily"/>
    <property type="match status" value="1"/>
</dbReference>
<dbReference type="RefSeq" id="XP_013905967.1">
    <property type="nucleotide sequence ID" value="XM_014050513.1"/>
</dbReference>
<gene>
    <name evidence="5" type="ORF">MNEG_0999</name>
</gene>
<name>A0A0D2K9M0_9CHLO</name>
<dbReference type="GeneID" id="25727117"/>
<evidence type="ECO:0000313" key="6">
    <source>
        <dbReference type="Proteomes" id="UP000054498"/>
    </source>
</evidence>
<dbReference type="InterPro" id="IPR000387">
    <property type="entry name" value="Tyr_Pase_dom"/>
</dbReference>
<dbReference type="EC" id="3.1.3.48" evidence="1"/>
<dbReference type="InterPro" id="IPR022778">
    <property type="entry name" value="CDKN3"/>
</dbReference>
<dbReference type="InterPro" id="IPR029021">
    <property type="entry name" value="Prot-tyrosine_phosphatase-like"/>
</dbReference>
<evidence type="ECO:0000256" key="2">
    <source>
        <dbReference type="ARBA" id="ARBA00022801"/>
    </source>
</evidence>
<dbReference type="STRING" id="145388.A0A0D2K9M0"/>
<keyword evidence="6" id="KW-1185">Reference proteome</keyword>
<dbReference type="Pfam" id="PF05706">
    <property type="entry name" value="CDKN3"/>
    <property type="match status" value="1"/>
</dbReference>
<evidence type="ECO:0000259" key="4">
    <source>
        <dbReference type="PROSITE" id="PS50056"/>
    </source>
</evidence>
<evidence type="ECO:0000256" key="3">
    <source>
        <dbReference type="ARBA" id="ARBA00022912"/>
    </source>
</evidence>
<accession>A0A0D2K9M0</accession>
<dbReference type="GO" id="GO:0004725">
    <property type="term" value="F:protein tyrosine phosphatase activity"/>
    <property type="evidence" value="ECO:0007669"/>
    <property type="project" value="UniProtKB-EC"/>
</dbReference>
<dbReference type="AlphaFoldDB" id="A0A0D2K9M0"/>
<dbReference type="PROSITE" id="PS50056">
    <property type="entry name" value="TYR_PHOSPHATASE_2"/>
    <property type="match status" value="1"/>
</dbReference>
<protein>
    <recommendedName>
        <fullName evidence="1">protein-tyrosine-phosphatase</fullName>
        <ecNumber evidence="1">3.1.3.48</ecNumber>
    </recommendedName>
</protein>
<dbReference type="SUPFAM" id="SSF52799">
    <property type="entry name" value="(Phosphotyrosine protein) phosphatases II"/>
    <property type="match status" value="1"/>
</dbReference>
<dbReference type="KEGG" id="mng:MNEG_0999"/>
<reference evidence="5 6" key="1">
    <citation type="journal article" date="2013" name="BMC Genomics">
        <title>Reconstruction of the lipid metabolism for the microalga Monoraphidium neglectum from its genome sequence reveals characteristics suitable for biofuel production.</title>
        <authorList>
            <person name="Bogen C."/>
            <person name="Al-Dilaimi A."/>
            <person name="Albersmeier A."/>
            <person name="Wichmann J."/>
            <person name="Grundmann M."/>
            <person name="Rupp O."/>
            <person name="Lauersen K.J."/>
            <person name="Blifernez-Klassen O."/>
            <person name="Kalinowski J."/>
            <person name="Goesmann A."/>
            <person name="Mussgnug J.H."/>
            <person name="Kruse O."/>
        </authorList>
    </citation>
    <scope>NUCLEOTIDE SEQUENCE [LARGE SCALE GENOMIC DNA]</scope>
    <source>
        <strain evidence="5 6">SAG 48.87</strain>
    </source>
</reference>
<dbReference type="Proteomes" id="UP000054498">
    <property type="component" value="Unassembled WGS sequence"/>
</dbReference>
<organism evidence="5 6">
    <name type="scientific">Monoraphidium neglectum</name>
    <dbReference type="NCBI Taxonomy" id="145388"/>
    <lineage>
        <taxon>Eukaryota</taxon>
        <taxon>Viridiplantae</taxon>
        <taxon>Chlorophyta</taxon>
        <taxon>core chlorophytes</taxon>
        <taxon>Chlorophyceae</taxon>
        <taxon>CS clade</taxon>
        <taxon>Sphaeropleales</taxon>
        <taxon>Selenastraceae</taxon>
        <taxon>Monoraphidium</taxon>
    </lineage>
</organism>
<sequence>MAEHAPGPTTSHVDFNYGATTQEATLLVGAARPGAKRQRCFAECVAEPVPATEVEEWVAFVKSNGVQSVVSLLNADEVAQTYAAPGIEEQMRAAFGEHYHHFDLKGSASPADVLAVIDANVKAGRKTLVHCWGGGGRTGLVQAAWLARSNGLSAADAAAAVVAHAKELGVPRRVDVAALEEFLAAAGSK</sequence>
<dbReference type="InterPro" id="IPR016130">
    <property type="entry name" value="Tyr_Pase_AS"/>
</dbReference>
<keyword evidence="3" id="KW-0904">Protein phosphatase</keyword>
<dbReference type="PROSITE" id="PS00383">
    <property type="entry name" value="TYR_PHOSPHATASE_1"/>
    <property type="match status" value="1"/>
</dbReference>
<dbReference type="OrthoDB" id="432447at2759"/>
<proteinExistence type="predicted"/>
<evidence type="ECO:0000256" key="1">
    <source>
        <dbReference type="ARBA" id="ARBA00013064"/>
    </source>
</evidence>
<keyword evidence="2" id="KW-0378">Hydrolase</keyword>
<dbReference type="EMBL" id="KK100312">
    <property type="protein sequence ID" value="KIZ06948.1"/>
    <property type="molecule type" value="Genomic_DNA"/>
</dbReference>
<feature type="domain" description="Tyrosine specific protein phosphatases" evidence="4">
    <location>
        <begin position="111"/>
        <end position="161"/>
    </location>
</feature>